<evidence type="ECO:0000313" key="2">
    <source>
        <dbReference type="Proteomes" id="UP000199296"/>
    </source>
</evidence>
<dbReference type="Proteomes" id="UP000199296">
    <property type="component" value="Unassembled WGS sequence"/>
</dbReference>
<proteinExistence type="predicted"/>
<sequence length="110" mass="13675">MKYKDLKKKPWFKFMSNKYVLVLTVFIIWMLFLDSNSWLVHRELNQEIDKIEANKLYYENEIQKDKRILKELDDSIEIERFARETYFMKRSNEDIYIIEYEDSLNTDKDE</sequence>
<dbReference type="OrthoDB" id="1467719at2"/>
<protein>
    <submittedName>
        <fullName evidence="1">Septum formation initiator</fullName>
    </submittedName>
</protein>
<organism evidence="1 2">
    <name type="scientific">Psychroflexus sediminis</name>
    <dbReference type="NCBI Taxonomy" id="470826"/>
    <lineage>
        <taxon>Bacteria</taxon>
        <taxon>Pseudomonadati</taxon>
        <taxon>Bacteroidota</taxon>
        <taxon>Flavobacteriia</taxon>
        <taxon>Flavobacteriales</taxon>
        <taxon>Flavobacteriaceae</taxon>
        <taxon>Psychroflexus</taxon>
    </lineage>
</organism>
<name>A0A1G7XTJ2_9FLAO</name>
<dbReference type="Pfam" id="PF04977">
    <property type="entry name" value="DivIC"/>
    <property type="match status" value="1"/>
</dbReference>
<dbReference type="AlphaFoldDB" id="A0A1G7XTJ2"/>
<dbReference type="RefSeq" id="WP_093368331.1">
    <property type="nucleotide sequence ID" value="NZ_FNCW01000009.1"/>
</dbReference>
<accession>A0A1G7XTJ2</accession>
<dbReference type="EMBL" id="FNCW01000009">
    <property type="protein sequence ID" value="SDG87416.1"/>
    <property type="molecule type" value="Genomic_DNA"/>
</dbReference>
<keyword evidence="2" id="KW-1185">Reference proteome</keyword>
<dbReference type="STRING" id="470826.SAMN04488027_109118"/>
<gene>
    <name evidence="1" type="ORF">SAMN04488027_109118</name>
</gene>
<evidence type="ECO:0000313" key="1">
    <source>
        <dbReference type="EMBL" id="SDG87416.1"/>
    </source>
</evidence>
<reference evidence="1 2" key="1">
    <citation type="submission" date="2016-10" db="EMBL/GenBank/DDBJ databases">
        <authorList>
            <person name="de Groot N.N."/>
        </authorList>
    </citation>
    <scope>NUCLEOTIDE SEQUENCE [LARGE SCALE GENOMIC DNA]</scope>
    <source>
        <strain evidence="1 2">DSM 19803</strain>
    </source>
</reference>
<dbReference type="InterPro" id="IPR007060">
    <property type="entry name" value="FtsL/DivIC"/>
</dbReference>